<evidence type="ECO:0000256" key="4">
    <source>
        <dbReference type="ARBA" id="ARBA00015520"/>
    </source>
</evidence>
<dbReference type="Gene3D" id="3.30.70.330">
    <property type="match status" value="2"/>
</dbReference>
<evidence type="ECO:0000256" key="7">
    <source>
        <dbReference type="PROSITE-ProRule" id="PRU00176"/>
    </source>
</evidence>
<comment type="subcellular location">
    <subcellularLocation>
        <location evidence="2">Nucleus</location>
        <location evidence="2">Nucleolus</location>
    </subcellularLocation>
</comment>
<evidence type="ECO:0000256" key="1">
    <source>
        <dbReference type="ARBA" id="ARBA00002475"/>
    </source>
</evidence>
<keyword evidence="5 7" id="KW-0694">RNA-binding</keyword>
<name>A0A5E8C109_9ASCO</name>
<dbReference type="InterPro" id="IPR035979">
    <property type="entry name" value="RBD_domain_sf"/>
</dbReference>
<evidence type="ECO:0000256" key="5">
    <source>
        <dbReference type="ARBA" id="ARBA00022884"/>
    </source>
</evidence>
<dbReference type="PANTHER" id="PTHR23236">
    <property type="entry name" value="EUKARYOTIC TRANSLATION INITIATION FACTOR 4B/4H"/>
    <property type="match status" value="1"/>
</dbReference>
<feature type="compositionally biased region" description="Basic and acidic residues" evidence="8">
    <location>
        <begin position="30"/>
        <end position="63"/>
    </location>
</feature>
<dbReference type="EMBL" id="CABVLU010000005">
    <property type="protein sequence ID" value="VVT57569.1"/>
    <property type="molecule type" value="Genomic_DNA"/>
</dbReference>
<proteinExistence type="inferred from homology"/>
<dbReference type="Pfam" id="PF00076">
    <property type="entry name" value="RRM_1"/>
    <property type="match status" value="1"/>
</dbReference>
<keyword evidence="6" id="KW-0539">Nucleus</keyword>
<dbReference type="InterPro" id="IPR012677">
    <property type="entry name" value="Nucleotide-bd_a/b_plait_sf"/>
</dbReference>
<dbReference type="InterPro" id="IPR000504">
    <property type="entry name" value="RRM_dom"/>
</dbReference>
<feature type="compositionally biased region" description="Acidic residues" evidence="8">
    <location>
        <begin position="123"/>
        <end position="140"/>
    </location>
</feature>
<evidence type="ECO:0000256" key="2">
    <source>
        <dbReference type="ARBA" id="ARBA00004604"/>
    </source>
</evidence>
<evidence type="ECO:0000313" key="10">
    <source>
        <dbReference type="EMBL" id="VVT57569.1"/>
    </source>
</evidence>
<organism evidence="10 11">
    <name type="scientific">Magnusiomyces paraingens</name>
    <dbReference type="NCBI Taxonomy" id="2606893"/>
    <lineage>
        <taxon>Eukaryota</taxon>
        <taxon>Fungi</taxon>
        <taxon>Dikarya</taxon>
        <taxon>Ascomycota</taxon>
        <taxon>Saccharomycotina</taxon>
        <taxon>Dipodascomycetes</taxon>
        <taxon>Dipodascales</taxon>
        <taxon>Dipodascaceae</taxon>
        <taxon>Magnusiomyces</taxon>
    </lineage>
</organism>
<keyword evidence="11" id="KW-1185">Reference proteome</keyword>
<dbReference type="PROSITE" id="PS50102">
    <property type="entry name" value="RRM"/>
    <property type="match status" value="2"/>
</dbReference>
<feature type="region of interest" description="Disordered" evidence="8">
    <location>
        <begin position="1"/>
        <end position="157"/>
    </location>
</feature>
<dbReference type="OrthoDB" id="442677at2759"/>
<evidence type="ECO:0000256" key="3">
    <source>
        <dbReference type="ARBA" id="ARBA00007077"/>
    </source>
</evidence>
<evidence type="ECO:0000313" key="11">
    <source>
        <dbReference type="Proteomes" id="UP000398389"/>
    </source>
</evidence>
<protein>
    <recommendedName>
        <fullName evidence="4">Nucleolar protein 12</fullName>
    </recommendedName>
</protein>
<feature type="compositionally biased region" description="Basic and acidic residues" evidence="8">
    <location>
        <begin position="86"/>
        <end position="103"/>
    </location>
</feature>
<reference evidence="10 11" key="1">
    <citation type="submission" date="2019-09" db="EMBL/GenBank/DDBJ databases">
        <authorList>
            <person name="Brejova B."/>
        </authorList>
    </citation>
    <scope>NUCLEOTIDE SEQUENCE [LARGE SCALE GENOMIC DNA]</scope>
</reference>
<dbReference type="SUPFAM" id="SSF54928">
    <property type="entry name" value="RNA-binding domain, RBD"/>
    <property type="match status" value="2"/>
</dbReference>
<feature type="compositionally biased region" description="Basic and acidic residues" evidence="8">
    <location>
        <begin position="430"/>
        <end position="445"/>
    </location>
</feature>
<accession>A0A5E8C109</accession>
<dbReference type="SMART" id="SM00360">
    <property type="entry name" value="RRM"/>
    <property type="match status" value="2"/>
</dbReference>
<dbReference type="GeneID" id="43584575"/>
<feature type="domain" description="RRM" evidence="9">
    <location>
        <begin position="163"/>
        <end position="261"/>
    </location>
</feature>
<dbReference type="PANTHER" id="PTHR23236:SF25">
    <property type="entry name" value="RNA-BINDING PROTEIN 34"/>
    <property type="match status" value="1"/>
</dbReference>
<dbReference type="AlphaFoldDB" id="A0A5E8C109"/>
<dbReference type="RefSeq" id="XP_031856366.1">
    <property type="nucleotide sequence ID" value="XM_032000475.1"/>
</dbReference>
<dbReference type="GO" id="GO:0019843">
    <property type="term" value="F:rRNA binding"/>
    <property type="evidence" value="ECO:0007669"/>
    <property type="project" value="TreeGrafter"/>
</dbReference>
<evidence type="ECO:0000256" key="8">
    <source>
        <dbReference type="SAM" id="MobiDB-lite"/>
    </source>
</evidence>
<dbReference type="Proteomes" id="UP000398389">
    <property type="component" value="Unassembled WGS sequence"/>
</dbReference>
<comment type="similarity">
    <text evidence="3">Belongs to the RRM RBM34 family.</text>
</comment>
<feature type="region of interest" description="Disordered" evidence="8">
    <location>
        <begin position="411"/>
        <end position="451"/>
    </location>
</feature>
<sequence length="451" mass="50857">MVDLFNISEDKIDGSVGSLFSSSAGPVVRPKNESIKSELVHSKKTKETSSQKADNTLKRKREENEEEEEDNENEKGNNEEDNSASSDEKEGSSIEDKWVEKNQNKRKSSKTNLKSSETAGEKDEGDSEEEEEEDDVDVDVDGNKDTQDKKPRLSEQEIDKADSTVFVGNVPITTITSKPVYKKFQELFEPYGKVTSIRFRSIAFSKLLPRKAAFIKQQLHPTRKAANAYVVFETPEQARKSVSLNASVFEGHHLRVDRVSHPASQDNKRCVFVGNLDFDMDEEPLWQHFGSCGEIEHVRVVRDSKTNFGKGFCYVQFKDPVSVTKALLLNGKNINGEEKGRELRVVRSKNIREAQKQRKAFIKSKTNNNNSNKKVKLSLEEKTKLGRAKTAVGKAARAEISSVLEGTRAKKGDYIPGIKQGGKKKKPRIRERSTNYKNLRKEVQKANKASK</sequence>
<feature type="compositionally biased region" description="Basic and acidic residues" evidence="8">
    <location>
        <begin position="141"/>
        <end position="157"/>
    </location>
</feature>
<evidence type="ECO:0000259" key="9">
    <source>
        <dbReference type="PROSITE" id="PS50102"/>
    </source>
</evidence>
<comment type="function">
    <text evidence="1">Involved in pre-25S rRNA processing.</text>
</comment>
<evidence type="ECO:0000256" key="6">
    <source>
        <dbReference type="ARBA" id="ARBA00023242"/>
    </source>
</evidence>
<feature type="domain" description="RRM" evidence="9">
    <location>
        <begin position="269"/>
        <end position="350"/>
    </location>
</feature>
<gene>
    <name evidence="10" type="ORF">SAPINGB_P005761</name>
</gene>
<dbReference type="GO" id="GO:0000463">
    <property type="term" value="P:maturation of LSU-rRNA from tricistronic rRNA transcript (SSU-rRNA, 5.8S rRNA, LSU-rRNA)"/>
    <property type="evidence" value="ECO:0007669"/>
    <property type="project" value="TreeGrafter"/>
</dbReference>
<dbReference type="GO" id="GO:0005730">
    <property type="term" value="C:nucleolus"/>
    <property type="evidence" value="ECO:0007669"/>
    <property type="project" value="UniProtKB-SubCell"/>
</dbReference>